<evidence type="ECO:0000313" key="1">
    <source>
        <dbReference type="EMBL" id="RUS90438.1"/>
    </source>
</evidence>
<protein>
    <submittedName>
        <fullName evidence="1">Uncharacterized protein</fullName>
    </submittedName>
</protein>
<feature type="non-terminal residue" evidence="1">
    <location>
        <position position="103"/>
    </location>
</feature>
<evidence type="ECO:0000313" key="2">
    <source>
        <dbReference type="Proteomes" id="UP000271974"/>
    </source>
</evidence>
<feature type="non-terminal residue" evidence="1">
    <location>
        <position position="1"/>
    </location>
</feature>
<organism evidence="1 2">
    <name type="scientific">Elysia chlorotica</name>
    <name type="common">Eastern emerald elysia</name>
    <name type="synonym">Sea slug</name>
    <dbReference type="NCBI Taxonomy" id="188477"/>
    <lineage>
        <taxon>Eukaryota</taxon>
        <taxon>Metazoa</taxon>
        <taxon>Spiralia</taxon>
        <taxon>Lophotrochozoa</taxon>
        <taxon>Mollusca</taxon>
        <taxon>Gastropoda</taxon>
        <taxon>Heterobranchia</taxon>
        <taxon>Euthyneura</taxon>
        <taxon>Panpulmonata</taxon>
        <taxon>Sacoglossa</taxon>
        <taxon>Placobranchoidea</taxon>
        <taxon>Plakobranchidae</taxon>
        <taxon>Elysia</taxon>
    </lineage>
</organism>
<proteinExistence type="predicted"/>
<comment type="caution">
    <text evidence="1">The sequence shown here is derived from an EMBL/GenBank/DDBJ whole genome shotgun (WGS) entry which is preliminary data.</text>
</comment>
<accession>A0A3S1CEF1</accession>
<keyword evidence="2" id="KW-1185">Reference proteome</keyword>
<dbReference type="EMBL" id="RQTK01000032">
    <property type="protein sequence ID" value="RUS90438.1"/>
    <property type="molecule type" value="Genomic_DNA"/>
</dbReference>
<dbReference type="Proteomes" id="UP000271974">
    <property type="component" value="Unassembled WGS sequence"/>
</dbReference>
<reference evidence="1 2" key="1">
    <citation type="submission" date="2019-01" db="EMBL/GenBank/DDBJ databases">
        <title>A draft genome assembly of the solar-powered sea slug Elysia chlorotica.</title>
        <authorList>
            <person name="Cai H."/>
            <person name="Li Q."/>
            <person name="Fang X."/>
            <person name="Li J."/>
            <person name="Curtis N.E."/>
            <person name="Altenburger A."/>
            <person name="Shibata T."/>
            <person name="Feng M."/>
            <person name="Maeda T."/>
            <person name="Schwartz J.A."/>
            <person name="Shigenobu S."/>
            <person name="Lundholm N."/>
            <person name="Nishiyama T."/>
            <person name="Yang H."/>
            <person name="Hasebe M."/>
            <person name="Li S."/>
            <person name="Pierce S.K."/>
            <person name="Wang J."/>
        </authorList>
    </citation>
    <scope>NUCLEOTIDE SEQUENCE [LARGE SCALE GENOMIC DNA]</scope>
    <source>
        <strain evidence="1">EC2010</strain>
        <tissue evidence="1">Whole organism of an adult</tissue>
    </source>
</reference>
<name>A0A3S1CEF1_ELYCH</name>
<dbReference type="AlphaFoldDB" id="A0A3S1CEF1"/>
<gene>
    <name evidence="1" type="ORF">EGW08_001779</name>
</gene>
<sequence length="103" mass="11847">VSAVNVWGHTLPKPISRAHSCLPKTQGSIFAATGVQFPIRRETHTVHWSKKPLCIHTHLFSSIIIKLVHLEVFSTTHKKVLRRMKRSCVHRCWCLYLLDLLKA</sequence>